<accession>A0A3R9DVA2</accession>
<evidence type="ECO:0000259" key="3">
    <source>
        <dbReference type="Pfam" id="PF03061"/>
    </source>
</evidence>
<dbReference type="GO" id="GO:0047617">
    <property type="term" value="F:fatty acyl-CoA hydrolase activity"/>
    <property type="evidence" value="ECO:0007669"/>
    <property type="project" value="InterPro"/>
</dbReference>
<proteinExistence type="inferred from homology"/>
<dbReference type="CDD" id="cd03443">
    <property type="entry name" value="PaaI_thioesterase"/>
    <property type="match status" value="1"/>
</dbReference>
<dbReference type="STRING" id="285983.UB32_14465"/>
<dbReference type="EMBL" id="RSFW01000009">
    <property type="protein sequence ID" value="RSD28139.1"/>
    <property type="molecule type" value="Genomic_DNA"/>
</dbReference>
<dbReference type="NCBIfam" id="TIGR00369">
    <property type="entry name" value="unchar_dom_1"/>
    <property type="match status" value="1"/>
</dbReference>
<dbReference type="SUPFAM" id="SSF54637">
    <property type="entry name" value="Thioesterase/thiol ester dehydrase-isomerase"/>
    <property type="match status" value="1"/>
</dbReference>
<dbReference type="PANTHER" id="PTHR21660:SF1">
    <property type="entry name" value="ACYL-COENZYME A THIOESTERASE 13"/>
    <property type="match status" value="1"/>
</dbReference>
<dbReference type="OrthoDB" id="2139465at2"/>
<evidence type="ECO:0000313" key="4">
    <source>
        <dbReference type="EMBL" id="RSD28139.1"/>
    </source>
</evidence>
<keyword evidence="2" id="KW-0378">Hydrolase</keyword>
<sequence>MEKELHQLLDECISLSGEEDLETIRTVLSGVKNKLSGKNSTFIDGLLHMDRRIDSESCEIDIPITRLLDNTLGIVHGGFTATVLDTAMGTLANRLLPEGFAAVTSQMNIHYLAAGIGDSIHCKATLIHKGRSTIVLEADMFRSDGKKIAHSSGSFFVVEKQHKK</sequence>
<evidence type="ECO:0000256" key="2">
    <source>
        <dbReference type="ARBA" id="ARBA00022801"/>
    </source>
</evidence>
<dbReference type="Pfam" id="PF03061">
    <property type="entry name" value="4HBT"/>
    <property type="match status" value="1"/>
</dbReference>
<dbReference type="PANTHER" id="PTHR21660">
    <property type="entry name" value="THIOESTERASE SUPERFAMILY MEMBER-RELATED"/>
    <property type="match status" value="1"/>
</dbReference>
<dbReference type="InterPro" id="IPR006683">
    <property type="entry name" value="Thioestr_dom"/>
</dbReference>
<dbReference type="InterPro" id="IPR029069">
    <property type="entry name" value="HotDog_dom_sf"/>
</dbReference>
<evidence type="ECO:0000256" key="1">
    <source>
        <dbReference type="ARBA" id="ARBA00008324"/>
    </source>
</evidence>
<dbReference type="AlphaFoldDB" id="A0A3R9DVA2"/>
<dbReference type="RefSeq" id="WP_125479228.1">
    <property type="nucleotide sequence ID" value="NZ_RSFW01000009.1"/>
</dbReference>
<comment type="similarity">
    <text evidence="1">Belongs to the thioesterase PaaI family.</text>
</comment>
<comment type="caution">
    <text evidence="4">The sequence shown here is derived from an EMBL/GenBank/DDBJ whole genome shotgun (WGS) entry which is preliminary data.</text>
</comment>
<dbReference type="Gene3D" id="3.10.129.10">
    <property type="entry name" value="Hotdog Thioesterase"/>
    <property type="match status" value="1"/>
</dbReference>
<reference evidence="5" key="1">
    <citation type="submission" date="2018-12" db="EMBL/GenBank/DDBJ databases">
        <title>Bacillus chawlae sp. nov., Bacillus glennii sp. nov., and Bacillus saganii sp. nov. Isolated from the Vehicle Assembly Building at Kennedy Space Center where the Viking Spacecraft were Assembled.</title>
        <authorList>
            <person name="Seuylemezian A."/>
            <person name="Vaishampayan P."/>
        </authorList>
    </citation>
    <scope>NUCLEOTIDE SEQUENCE [LARGE SCALE GENOMIC DNA]</scope>
    <source>
        <strain evidence="5">DSM 13966</strain>
    </source>
</reference>
<name>A0A3R9DVA2_9BACI</name>
<dbReference type="InterPro" id="IPR039298">
    <property type="entry name" value="ACOT13"/>
</dbReference>
<dbReference type="Proteomes" id="UP000279911">
    <property type="component" value="Unassembled WGS sequence"/>
</dbReference>
<protein>
    <submittedName>
        <fullName evidence="4">PaaI family thioesterase</fullName>
    </submittedName>
</protein>
<organism evidence="4 5">
    <name type="scientific">Mesobacillus subterraneus</name>
    <dbReference type="NCBI Taxonomy" id="285983"/>
    <lineage>
        <taxon>Bacteria</taxon>
        <taxon>Bacillati</taxon>
        <taxon>Bacillota</taxon>
        <taxon>Bacilli</taxon>
        <taxon>Bacillales</taxon>
        <taxon>Bacillaceae</taxon>
        <taxon>Mesobacillus</taxon>
    </lineage>
</organism>
<feature type="domain" description="Thioesterase" evidence="3">
    <location>
        <begin position="73"/>
        <end position="148"/>
    </location>
</feature>
<evidence type="ECO:0000313" key="5">
    <source>
        <dbReference type="Proteomes" id="UP000279911"/>
    </source>
</evidence>
<gene>
    <name evidence="4" type="ORF">EJA10_06695</name>
</gene>
<dbReference type="InterPro" id="IPR003736">
    <property type="entry name" value="PAAI_dom"/>
</dbReference>